<evidence type="ECO:0000313" key="10">
    <source>
        <dbReference type="Proteomes" id="UP000242469"/>
    </source>
</evidence>
<feature type="domain" description="ABC transporter" evidence="8">
    <location>
        <begin position="8"/>
        <end position="238"/>
    </location>
</feature>
<sequence length="389" mass="42888">MKTTPAYLQIQHLRKSFGSFTALDDISLEINEGEFICFLGPSGCGKTTLLRAIAGLEQQEQGRIVQAGCDVSTLPPQQRDFGIVFQSYALFPNLTVNENIAYGLANMKIPRREREQRVQLLLDQIHLPDIGNKFPGQLSGGQQQRVALARALATEPGLLLLDEPLSALDARVRLHLRNEICSLQRKLGITTIMVTHDQDEALTMADRIVVMDHGRIAQIGTPEDIYLQPATEFVARFVGSMNLLPARVLGHNQLMLGHKDVQVPLILPPCDEGTLGFRPESVQLHATPWGLDRNEQFVFQARLDHIHFMGAFVRLEMSFDIGLPQIHVDLPVEQLHSLNPAVGASYWLSVPAAALKFYPQEGQGQIPVTKVGCSDSRDLGVAAMQVAGA</sequence>
<dbReference type="PANTHER" id="PTHR42781:SF5">
    <property type="entry name" value="PUTRESCINE TRANSPORT ATP-BINDING PROTEIN POTG"/>
    <property type="match status" value="1"/>
</dbReference>
<keyword evidence="7" id="KW-0472">Membrane</keyword>
<dbReference type="InterPro" id="IPR017871">
    <property type="entry name" value="ABC_transporter-like_CS"/>
</dbReference>
<evidence type="ECO:0000256" key="7">
    <source>
        <dbReference type="ARBA" id="ARBA00023136"/>
    </source>
</evidence>
<dbReference type="SUPFAM" id="SSF50331">
    <property type="entry name" value="MOP-like"/>
    <property type="match status" value="1"/>
</dbReference>
<keyword evidence="10" id="KW-1185">Reference proteome</keyword>
<evidence type="ECO:0000256" key="1">
    <source>
        <dbReference type="ARBA" id="ARBA00022448"/>
    </source>
</evidence>
<dbReference type="InterPro" id="IPR027417">
    <property type="entry name" value="P-loop_NTPase"/>
</dbReference>
<evidence type="ECO:0000259" key="8">
    <source>
        <dbReference type="PROSITE" id="PS50893"/>
    </source>
</evidence>
<dbReference type="GO" id="GO:0016887">
    <property type="term" value="F:ATP hydrolysis activity"/>
    <property type="evidence" value="ECO:0007669"/>
    <property type="project" value="InterPro"/>
</dbReference>
<dbReference type="InterPro" id="IPR003593">
    <property type="entry name" value="AAA+_ATPase"/>
</dbReference>
<dbReference type="SUPFAM" id="SSF52540">
    <property type="entry name" value="P-loop containing nucleoside triphosphate hydrolases"/>
    <property type="match status" value="1"/>
</dbReference>
<dbReference type="GO" id="GO:0005524">
    <property type="term" value="F:ATP binding"/>
    <property type="evidence" value="ECO:0007669"/>
    <property type="project" value="UniProtKB-KW"/>
</dbReference>
<dbReference type="NCBIfam" id="TIGR03265">
    <property type="entry name" value="PhnT2"/>
    <property type="match status" value="1"/>
</dbReference>
<keyword evidence="3" id="KW-0997">Cell inner membrane</keyword>
<dbReference type="AlphaFoldDB" id="A0A1H4H8R5"/>
<evidence type="ECO:0000256" key="2">
    <source>
        <dbReference type="ARBA" id="ARBA00022475"/>
    </source>
</evidence>
<evidence type="ECO:0000256" key="4">
    <source>
        <dbReference type="ARBA" id="ARBA00022741"/>
    </source>
</evidence>
<reference evidence="10" key="1">
    <citation type="submission" date="2016-10" db="EMBL/GenBank/DDBJ databases">
        <authorList>
            <person name="Varghese N."/>
            <person name="Submissions S."/>
        </authorList>
    </citation>
    <scope>NUCLEOTIDE SEQUENCE [LARGE SCALE GENOMIC DNA]</scope>
    <source>
        <strain evidence="10">DSM 11526</strain>
    </source>
</reference>
<dbReference type="PROSITE" id="PS50893">
    <property type="entry name" value="ABC_TRANSPORTER_2"/>
    <property type="match status" value="1"/>
</dbReference>
<keyword evidence="1" id="KW-0813">Transport</keyword>
<dbReference type="GO" id="GO:0015697">
    <property type="term" value="P:quaternary ammonium group transport"/>
    <property type="evidence" value="ECO:0007669"/>
    <property type="project" value="UniProtKB-ARBA"/>
</dbReference>
<dbReference type="InterPro" id="IPR008995">
    <property type="entry name" value="Mo/tungstate-bd_C_term_dom"/>
</dbReference>
<dbReference type="PROSITE" id="PS00211">
    <property type="entry name" value="ABC_TRANSPORTER_1"/>
    <property type="match status" value="1"/>
</dbReference>
<evidence type="ECO:0000313" key="9">
    <source>
        <dbReference type="EMBL" id="SEB18227.1"/>
    </source>
</evidence>
<keyword evidence="6" id="KW-1278">Translocase</keyword>
<dbReference type="EMBL" id="FNRJ01000033">
    <property type="protein sequence ID" value="SEB18227.1"/>
    <property type="molecule type" value="Genomic_DNA"/>
</dbReference>
<dbReference type="Pfam" id="PF00005">
    <property type="entry name" value="ABC_tran"/>
    <property type="match status" value="1"/>
</dbReference>
<dbReference type="STRING" id="1122198.SAMN02745729_1335"/>
<protein>
    <submittedName>
        <fullName evidence="9">Iron(III) transport system ATP-binding protein</fullName>
    </submittedName>
</protein>
<dbReference type="InterPro" id="IPR013611">
    <property type="entry name" value="Transp-assoc_OB_typ2"/>
</dbReference>
<dbReference type="PANTHER" id="PTHR42781">
    <property type="entry name" value="SPERMIDINE/PUTRESCINE IMPORT ATP-BINDING PROTEIN POTA"/>
    <property type="match status" value="1"/>
</dbReference>
<gene>
    <name evidence="9" type="ORF">SAMN02745729_1335</name>
</gene>
<evidence type="ECO:0000256" key="3">
    <source>
        <dbReference type="ARBA" id="ARBA00022519"/>
    </source>
</evidence>
<keyword evidence="2" id="KW-1003">Cell membrane</keyword>
<proteinExistence type="predicted"/>
<keyword evidence="5 9" id="KW-0067">ATP-binding</keyword>
<dbReference type="FunFam" id="3.40.50.300:FF:000425">
    <property type="entry name" value="Probable ABC transporter, ATP-binding subunit"/>
    <property type="match status" value="1"/>
</dbReference>
<dbReference type="InterPro" id="IPR050093">
    <property type="entry name" value="ABC_SmlMolc_Importer"/>
</dbReference>
<dbReference type="SMART" id="SM00382">
    <property type="entry name" value="AAA"/>
    <property type="match status" value="1"/>
</dbReference>
<dbReference type="InterPro" id="IPR003439">
    <property type="entry name" value="ABC_transporter-like_ATP-bd"/>
</dbReference>
<dbReference type="Gene3D" id="3.40.50.300">
    <property type="entry name" value="P-loop containing nucleotide triphosphate hydrolases"/>
    <property type="match status" value="1"/>
</dbReference>
<organism evidence="9 10">
    <name type="scientific">Marinobacterium iners DSM 11526</name>
    <dbReference type="NCBI Taxonomy" id="1122198"/>
    <lineage>
        <taxon>Bacteria</taxon>
        <taxon>Pseudomonadati</taxon>
        <taxon>Pseudomonadota</taxon>
        <taxon>Gammaproteobacteria</taxon>
        <taxon>Oceanospirillales</taxon>
        <taxon>Oceanospirillaceae</taxon>
        <taxon>Marinobacterium</taxon>
    </lineage>
</organism>
<evidence type="ECO:0000256" key="5">
    <source>
        <dbReference type="ARBA" id="ARBA00022840"/>
    </source>
</evidence>
<dbReference type="Gene3D" id="2.40.50.100">
    <property type="match status" value="1"/>
</dbReference>
<dbReference type="GO" id="GO:0022857">
    <property type="term" value="F:transmembrane transporter activity"/>
    <property type="evidence" value="ECO:0007669"/>
    <property type="project" value="InterPro"/>
</dbReference>
<accession>A0A1H4H8R5</accession>
<dbReference type="Pfam" id="PF08402">
    <property type="entry name" value="TOBE_2"/>
    <property type="match status" value="1"/>
</dbReference>
<dbReference type="OrthoDB" id="9802264at2"/>
<evidence type="ECO:0000256" key="6">
    <source>
        <dbReference type="ARBA" id="ARBA00022967"/>
    </source>
</evidence>
<name>A0A1H4H8R5_9GAMM</name>
<keyword evidence="4" id="KW-0547">Nucleotide-binding</keyword>
<dbReference type="RefSeq" id="WP_091828215.1">
    <property type="nucleotide sequence ID" value="NZ_FNRJ01000033.1"/>
</dbReference>
<dbReference type="InterPro" id="IPR017666">
    <property type="entry name" value="AminoethylPonate_ABC_PhnT2"/>
</dbReference>
<dbReference type="Proteomes" id="UP000242469">
    <property type="component" value="Unassembled WGS sequence"/>
</dbReference>
<dbReference type="GO" id="GO:0043190">
    <property type="term" value="C:ATP-binding cassette (ABC) transporter complex"/>
    <property type="evidence" value="ECO:0007669"/>
    <property type="project" value="InterPro"/>
</dbReference>